<keyword evidence="6" id="KW-0496">Mitochondrion</keyword>
<feature type="compositionally biased region" description="Basic residues" evidence="8">
    <location>
        <begin position="648"/>
        <end position="662"/>
    </location>
</feature>
<dbReference type="GO" id="GO:0006412">
    <property type="term" value="P:translation"/>
    <property type="evidence" value="ECO:0007669"/>
    <property type="project" value="InterPro"/>
</dbReference>
<keyword evidence="5" id="KW-0411">Iron-sulfur</keyword>
<dbReference type="EMBL" id="KZ454987">
    <property type="protein sequence ID" value="PKI85999.1"/>
    <property type="molecule type" value="Genomic_DNA"/>
</dbReference>
<dbReference type="InterPro" id="IPR015324">
    <property type="entry name" value="Ribosomal_Rsm22-like"/>
</dbReference>
<evidence type="ECO:0000313" key="10">
    <source>
        <dbReference type="Proteomes" id="UP000232875"/>
    </source>
</evidence>
<dbReference type="AlphaFoldDB" id="A0A2N1JHH2"/>
<dbReference type="PANTHER" id="PTHR13184:SF5">
    <property type="entry name" value="METHYLTRANSFERASE-LIKE PROTEIN 17, MITOCHONDRIAL"/>
    <property type="match status" value="1"/>
</dbReference>
<dbReference type="GO" id="GO:0005763">
    <property type="term" value="C:mitochondrial small ribosomal subunit"/>
    <property type="evidence" value="ECO:0007669"/>
    <property type="project" value="TreeGrafter"/>
</dbReference>
<dbReference type="PANTHER" id="PTHR13184">
    <property type="entry name" value="37S RIBOSOMAL PROTEIN S22"/>
    <property type="match status" value="1"/>
</dbReference>
<evidence type="ECO:0000256" key="5">
    <source>
        <dbReference type="ARBA" id="ARBA00023014"/>
    </source>
</evidence>
<feature type="region of interest" description="Disordered" evidence="8">
    <location>
        <begin position="637"/>
        <end position="674"/>
    </location>
</feature>
<dbReference type="Pfam" id="PF09243">
    <property type="entry name" value="Rsm22"/>
    <property type="match status" value="2"/>
</dbReference>
<dbReference type="STRING" id="2020962.A0A2N1JHH2"/>
<dbReference type="GO" id="GO:0003735">
    <property type="term" value="F:structural constituent of ribosome"/>
    <property type="evidence" value="ECO:0007669"/>
    <property type="project" value="TreeGrafter"/>
</dbReference>
<gene>
    <name evidence="9" type="primary">RSM22</name>
    <name evidence="9" type="ORF">MVES_000411</name>
</gene>
<keyword evidence="4" id="KW-0408">Iron</keyword>
<dbReference type="GO" id="GO:0008168">
    <property type="term" value="F:methyltransferase activity"/>
    <property type="evidence" value="ECO:0007669"/>
    <property type="project" value="InterPro"/>
</dbReference>
<dbReference type="Proteomes" id="UP000232875">
    <property type="component" value="Unassembled WGS sequence"/>
</dbReference>
<sequence>MRGFGQYVRRVSTVPIQQHAPRSVQLVSAAQVCNTLGNARLVVDVALKTAFFSTSVEPSAASLRLSPAARFGNSKVEGQNAVHFPHALELEVQSTMEHCPSVQLRRDTHQLRLLTQSTRRDALTLPSALHFEKNLPEKRANAVYAATHLCARYAVLVRILDQVKRRILVSHGDYTPQKIIDWNCSAGDALWASVSVFGGPFAYASEAWSHSLLTMAVQYYRQATRKRADAWAEQLAQADISLRLRGDTPVHYGPTLPDADANSETLGINAFGLGALPSDEARGRQVLRMWKSDAAVLVLVEEATARGFACIAAARAQLMALSRDTDVPCHVVAPWPHDDPCILTHAGMQEGHKKPRNLPDMLAYTQMYYLPPSVRSSLHLKTDGHRLRQFCYLIVQKTPRPSVSNVAAKLGAQIRKDPVLVHAALDEMAAVSKRGILDTLRSGRRAAQVIEEVAQDAEISGAPGECADDAVQACVHALEATGFNADQALKLDAYQWPRILQTPLKKGGHVTMDAYMPSGAIQRFTVAKSSGRQAYQDARKARHGDLFPHYDLASTPNTLAPSVAEMRANAQTPVEPDLLIDAMLAAPNTDRAAHAQQILDAARRTMNTPKHNMERLPHAEAYAYQHLGPEAQHYARIGGSSVQPKSRYAPKRTGRTSRKPNRRVLDEEMQGWDT</sequence>
<proteinExistence type="predicted"/>
<evidence type="ECO:0000256" key="8">
    <source>
        <dbReference type="SAM" id="MobiDB-lite"/>
    </source>
</evidence>
<keyword evidence="2" id="KW-0479">Metal-binding</keyword>
<evidence type="ECO:0000256" key="2">
    <source>
        <dbReference type="ARBA" id="ARBA00022723"/>
    </source>
</evidence>
<name>A0A2N1JHH2_9BASI</name>
<protein>
    <submittedName>
        <fullName evidence="9">Rsm22p</fullName>
    </submittedName>
</protein>
<evidence type="ECO:0000256" key="4">
    <source>
        <dbReference type="ARBA" id="ARBA00023004"/>
    </source>
</evidence>
<evidence type="ECO:0000256" key="3">
    <source>
        <dbReference type="ARBA" id="ARBA00022946"/>
    </source>
</evidence>
<dbReference type="GO" id="GO:0051536">
    <property type="term" value="F:iron-sulfur cluster binding"/>
    <property type="evidence" value="ECO:0007669"/>
    <property type="project" value="UniProtKB-KW"/>
</dbReference>
<evidence type="ECO:0000256" key="6">
    <source>
        <dbReference type="ARBA" id="ARBA00023128"/>
    </source>
</evidence>
<evidence type="ECO:0000256" key="7">
    <source>
        <dbReference type="ARBA" id="ARBA00045681"/>
    </source>
</evidence>
<keyword evidence="3" id="KW-0809">Transit peptide</keyword>
<accession>A0A2N1JHH2</accession>
<dbReference type="OrthoDB" id="421327at2759"/>
<keyword evidence="10" id="KW-1185">Reference proteome</keyword>
<organism evidence="9 10">
    <name type="scientific">Malassezia vespertilionis</name>
    <dbReference type="NCBI Taxonomy" id="2020962"/>
    <lineage>
        <taxon>Eukaryota</taxon>
        <taxon>Fungi</taxon>
        <taxon>Dikarya</taxon>
        <taxon>Basidiomycota</taxon>
        <taxon>Ustilaginomycotina</taxon>
        <taxon>Malasseziomycetes</taxon>
        <taxon>Malasseziales</taxon>
        <taxon>Malasseziaceae</taxon>
        <taxon>Malassezia</taxon>
    </lineage>
</organism>
<dbReference type="InterPro" id="IPR052571">
    <property type="entry name" value="Mt_RNA_Methyltransferase"/>
</dbReference>
<dbReference type="GO" id="GO:0046872">
    <property type="term" value="F:metal ion binding"/>
    <property type="evidence" value="ECO:0007669"/>
    <property type="project" value="UniProtKB-KW"/>
</dbReference>
<evidence type="ECO:0000313" key="9">
    <source>
        <dbReference type="EMBL" id="PKI85999.1"/>
    </source>
</evidence>
<reference evidence="9 10" key="1">
    <citation type="submission" date="2017-10" db="EMBL/GenBank/DDBJ databases">
        <title>A novel species of cold-tolerant Malassezia isolated from bats.</title>
        <authorList>
            <person name="Lorch J.M."/>
            <person name="Palmer J.M."/>
            <person name="Vanderwolf K.J."/>
            <person name="Schmidt K.Z."/>
            <person name="Verant M.L."/>
            <person name="Weller T.J."/>
            <person name="Blehert D.S."/>
        </authorList>
    </citation>
    <scope>NUCLEOTIDE SEQUENCE [LARGE SCALE GENOMIC DNA]</scope>
    <source>
        <strain evidence="9 10">NWHC:44797-103</strain>
    </source>
</reference>
<comment type="subcellular location">
    <subcellularLocation>
        <location evidence="1">Mitochondrion</location>
    </subcellularLocation>
</comment>
<evidence type="ECO:0000256" key="1">
    <source>
        <dbReference type="ARBA" id="ARBA00004173"/>
    </source>
</evidence>
<comment type="function">
    <text evidence="7">Mitochondrial ribosome (mitoribosome) assembly factor. Binds at the interface of the head and body domains of the mitochondrial small ribosomal subunit (mt-SSU), occluding the mRNA channel and preventing compaction of the head domain towards the body. Probable inactive methyltransferase: retains the characteristic folding and ability to bind S-adenosyl-L-methionine, but it probably lost its methyltransferase activity.</text>
</comment>